<organism evidence="1">
    <name type="scientific">Tanacetum cinerariifolium</name>
    <name type="common">Dalmatian daisy</name>
    <name type="synonym">Chrysanthemum cinerariifolium</name>
    <dbReference type="NCBI Taxonomy" id="118510"/>
    <lineage>
        <taxon>Eukaryota</taxon>
        <taxon>Viridiplantae</taxon>
        <taxon>Streptophyta</taxon>
        <taxon>Embryophyta</taxon>
        <taxon>Tracheophyta</taxon>
        <taxon>Spermatophyta</taxon>
        <taxon>Magnoliopsida</taxon>
        <taxon>eudicotyledons</taxon>
        <taxon>Gunneridae</taxon>
        <taxon>Pentapetalae</taxon>
        <taxon>asterids</taxon>
        <taxon>campanulids</taxon>
        <taxon>Asterales</taxon>
        <taxon>Asteraceae</taxon>
        <taxon>Asteroideae</taxon>
        <taxon>Anthemideae</taxon>
        <taxon>Anthemidinae</taxon>
        <taxon>Tanacetum</taxon>
    </lineage>
</organism>
<dbReference type="AlphaFoldDB" id="A0A699GKS5"/>
<reference evidence="1" key="1">
    <citation type="journal article" date="2019" name="Sci. Rep.">
        <title>Draft genome of Tanacetum cinerariifolium, the natural source of mosquito coil.</title>
        <authorList>
            <person name="Yamashiro T."/>
            <person name="Shiraishi A."/>
            <person name="Satake H."/>
            <person name="Nakayama K."/>
        </authorList>
    </citation>
    <scope>NUCLEOTIDE SEQUENCE</scope>
</reference>
<sequence>MEILLVSSSNSNAITLISNEKIEEVMAYIQTKTTMEEFATNDKANYHSRIASIMVNGKRAYELKCKFLDDLRDNAFSRTSGEDAVEKIKYFLIIVDPINLSNVNYKRIRISIFLISLVGNASIWFDEFKGVAGKEFFKAEKANNDDKQETAEIFRNETNLFDYKTPFCTEFKEFNFLLKVDSKLFTHDIERTKTYEDYKNKLNDKLEEPWSKDGVPYEIYDHICEPFRFKNEKAKWPNCNSNEDRFCNREELPRMVSPYDIFQFMETAYWSSVQPNRAGFFVGMSEDDGESCGDIDGRENGRKWCREKGGKHCRCYSVLNVTGDRGE</sequence>
<accession>A0A699GKS5</accession>
<protein>
    <submittedName>
        <fullName evidence="1">Uncharacterized protein</fullName>
    </submittedName>
</protein>
<comment type="caution">
    <text evidence="1">The sequence shown here is derived from an EMBL/GenBank/DDBJ whole genome shotgun (WGS) entry which is preliminary data.</text>
</comment>
<dbReference type="EMBL" id="BKCJ010000108">
    <property type="protein sequence ID" value="GEU29872.1"/>
    <property type="molecule type" value="Genomic_DNA"/>
</dbReference>
<evidence type="ECO:0000313" key="1">
    <source>
        <dbReference type="EMBL" id="GEU29872.1"/>
    </source>
</evidence>
<gene>
    <name evidence="1" type="ORF">Tci_001850</name>
</gene>
<proteinExistence type="predicted"/>
<name>A0A699GKS5_TANCI</name>